<dbReference type="RefSeq" id="WP_345245130.1">
    <property type="nucleotide sequence ID" value="NZ_BAABFO010000001.1"/>
</dbReference>
<keyword evidence="3" id="KW-1185">Reference proteome</keyword>
<dbReference type="SUPFAM" id="SSF75304">
    <property type="entry name" value="Amidase signature (AS) enzymes"/>
    <property type="match status" value="1"/>
</dbReference>
<protein>
    <submittedName>
        <fullName evidence="2">Asp-tRNA(Asn)/Glu-tRNA(Gln) amidotransferase GatCAB subunit A</fullName>
    </submittedName>
</protein>
<dbReference type="Proteomes" id="UP001501671">
    <property type="component" value="Unassembled WGS sequence"/>
</dbReference>
<gene>
    <name evidence="2" type="ORF">GCM10023144_00560</name>
</gene>
<comment type="caution">
    <text evidence="2">The sequence shown here is derived from an EMBL/GenBank/DDBJ whole genome shotgun (WGS) entry which is preliminary data.</text>
</comment>
<dbReference type="InterPro" id="IPR036928">
    <property type="entry name" value="AS_sf"/>
</dbReference>
<dbReference type="InterPro" id="IPR020556">
    <property type="entry name" value="Amidase_CS"/>
</dbReference>
<evidence type="ECO:0000313" key="3">
    <source>
        <dbReference type="Proteomes" id="UP001501671"/>
    </source>
</evidence>
<feature type="domain" description="Amidase" evidence="1">
    <location>
        <begin position="30"/>
        <end position="458"/>
    </location>
</feature>
<sequence length="477" mass="50202">MSVARAADIATFGLVELADAIAAGEVSSVDATAACLARIEAWQPSRNAFIRIDAEAALDAARQCDLRQARGERLGPLHGVPLAHKDMFYRQGRVSTGGSLIRRHWAATETATALSRLDAAGAVELGTLNMAEFAGGPTGHNMHYGHCGNAHHAEYISGGSSSGSGSAVAACLAFGALGSDTGASVRLPAAANGVVGIKPTYGRISRRGAMPRSWSLDHVGVLARSARDCARLLAVVAGHDPGDPTSSARPVPDYEAGLGRPLRGVRIGLPDPDRLGPIDEQVAQALAASAETYAGLGARLVPVPFDDMTVLFRAAETIIKSEAAAIHGPWLASRREDYAPLLRSRIEVGLLIPATQYIDALRLRAKLTERFLETTMRGVDALHLPVIPFPLPRLADCDVESGGGGRDVLALVGRMTALTRPMNFLGLPAISVPCGFCRDGLPIGAQLAARPFDEPLLLALAHQFGQAAPQHRRIPRL</sequence>
<dbReference type="InterPro" id="IPR023631">
    <property type="entry name" value="Amidase_dom"/>
</dbReference>
<dbReference type="Gene3D" id="3.90.1300.10">
    <property type="entry name" value="Amidase signature (AS) domain"/>
    <property type="match status" value="1"/>
</dbReference>
<dbReference type="Pfam" id="PF01425">
    <property type="entry name" value="Amidase"/>
    <property type="match status" value="1"/>
</dbReference>
<dbReference type="PROSITE" id="PS00571">
    <property type="entry name" value="AMIDASES"/>
    <property type="match status" value="1"/>
</dbReference>
<accession>A0ABP8GCF3</accession>
<dbReference type="EMBL" id="BAABFO010000001">
    <property type="protein sequence ID" value="GAA4321380.1"/>
    <property type="molecule type" value="Genomic_DNA"/>
</dbReference>
<name>A0ABP8GCF3_9BURK</name>
<reference evidence="3" key="1">
    <citation type="journal article" date="2019" name="Int. J. Syst. Evol. Microbiol.">
        <title>The Global Catalogue of Microorganisms (GCM) 10K type strain sequencing project: providing services to taxonomists for standard genome sequencing and annotation.</title>
        <authorList>
            <consortium name="The Broad Institute Genomics Platform"/>
            <consortium name="The Broad Institute Genome Sequencing Center for Infectious Disease"/>
            <person name="Wu L."/>
            <person name="Ma J."/>
        </authorList>
    </citation>
    <scope>NUCLEOTIDE SEQUENCE [LARGE SCALE GENOMIC DNA]</scope>
    <source>
        <strain evidence="3">JCM 17666</strain>
    </source>
</reference>
<dbReference type="PANTHER" id="PTHR11895">
    <property type="entry name" value="TRANSAMIDASE"/>
    <property type="match status" value="1"/>
</dbReference>
<organism evidence="2 3">
    <name type="scientific">Pigmentiphaga soli</name>
    <dbReference type="NCBI Taxonomy" id="1007095"/>
    <lineage>
        <taxon>Bacteria</taxon>
        <taxon>Pseudomonadati</taxon>
        <taxon>Pseudomonadota</taxon>
        <taxon>Betaproteobacteria</taxon>
        <taxon>Burkholderiales</taxon>
        <taxon>Alcaligenaceae</taxon>
        <taxon>Pigmentiphaga</taxon>
    </lineage>
</organism>
<proteinExistence type="predicted"/>
<dbReference type="InterPro" id="IPR000120">
    <property type="entry name" value="Amidase"/>
</dbReference>
<evidence type="ECO:0000259" key="1">
    <source>
        <dbReference type="Pfam" id="PF01425"/>
    </source>
</evidence>
<dbReference type="PANTHER" id="PTHR11895:SF176">
    <property type="entry name" value="AMIDASE AMID-RELATED"/>
    <property type="match status" value="1"/>
</dbReference>
<evidence type="ECO:0000313" key="2">
    <source>
        <dbReference type="EMBL" id="GAA4321380.1"/>
    </source>
</evidence>